<reference evidence="1 2" key="1">
    <citation type="submission" date="2024-04" db="EMBL/GenBank/DDBJ databases">
        <authorList>
            <person name="Fracassetti M."/>
        </authorList>
    </citation>
    <scope>NUCLEOTIDE SEQUENCE [LARGE SCALE GENOMIC DNA]</scope>
</reference>
<dbReference type="EMBL" id="OZ034816">
    <property type="protein sequence ID" value="CAL1378801.1"/>
    <property type="molecule type" value="Genomic_DNA"/>
</dbReference>
<sequence>MGDSPPRSYFPAAFRAFYSNLQANEFSTGKLTTLVFDNLLTFSVDDLTAVLILPTLGKQLICPLEFLSYKFNLRQKATNQSFAALDDLRRLLQYYITHVYFPCTEIVVVVLPHDCWIMSHAVSNMSLSYAHMLFGAIVEAAANESPTAGLSFARLITLLL</sequence>
<keyword evidence="2" id="KW-1185">Reference proteome</keyword>
<dbReference type="Proteomes" id="UP001497516">
    <property type="component" value="Chromosome 3"/>
</dbReference>
<evidence type="ECO:0000313" key="2">
    <source>
        <dbReference type="Proteomes" id="UP001497516"/>
    </source>
</evidence>
<proteinExistence type="predicted"/>
<accession>A0AAV2DYP3</accession>
<gene>
    <name evidence="1" type="ORF">LTRI10_LOCUS20355</name>
</gene>
<protein>
    <submittedName>
        <fullName evidence="1">Uncharacterized protein</fullName>
    </submittedName>
</protein>
<organism evidence="1 2">
    <name type="scientific">Linum trigynum</name>
    <dbReference type="NCBI Taxonomy" id="586398"/>
    <lineage>
        <taxon>Eukaryota</taxon>
        <taxon>Viridiplantae</taxon>
        <taxon>Streptophyta</taxon>
        <taxon>Embryophyta</taxon>
        <taxon>Tracheophyta</taxon>
        <taxon>Spermatophyta</taxon>
        <taxon>Magnoliopsida</taxon>
        <taxon>eudicotyledons</taxon>
        <taxon>Gunneridae</taxon>
        <taxon>Pentapetalae</taxon>
        <taxon>rosids</taxon>
        <taxon>fabids</taxon>
        <taxon>Malpighiales</taxon>
        <taxon>Linaceae</taxon>
        <taxon>Linum</taxon>
    </lineage>
</organism>
<name>A0AAV2DYP3_9ROSI</name>
<dbReference type="AlphaFoldDB" id="A0AAV2DYP3"/>
<evidence type="ECO:0000313" key="1">
    <source>
        <dbReference type="EMBL" id="CAL1378801.1"/>
    </source>
</evidence>